<protein>
    <submittedName>
        <fullName evidence="2">Uncharacterized protein</fullName>
    </submittedName>
</protein>
<proteinExistence type="predicted"/>
<dbReference type="AlphaFoldDB" id="A0AAV5JI33"/>
<dbReference type="Proteomes" id="UP001054252">
    <property type="component" value="Unassembled WGS sequence"/>
</dbReference>
<evidence type="ECO:0000256" key="1">
    <source>
        <dbReference type="SAM" id="MobiDB-lite"/>
    </source>
</evidence>
<sequence>MPPCATAVVSRADHSHHCKSREHHAPIIFNLSFATSSSNHCHIIYCHIIYCHVTLQERLEAFEGQQAQHQQDEPHELEEDTDDENPFHHLRDNESSSSTEKVRRRRRPQENAAPKSTDLGINIDILDFEASQGTQALKIVAETPAKVEKEASSSHPAQPNTRKSFKCQGFGHIASDRPNRRIITIIGGEIHQVLDGEAEKEINDEIKPQVEEELIAADHGESLVVRRSPHDTITKDEDKALISRSTFQKLHQESRTACLLLLSKVNDAISPFLEEIRSLLEEFSNVVPDETPHGLPRTQRNKDFFMVVSTRPDFQVTMESLVLLMLLTYLLTMRIMSTELKLEDEFSPTRGECTRKKTTSMQKLLCSTTRPVQLCQHGHNHVLTIVRLANLSDEPDNRIHRSEILNLAKIGVSVSTPTPKCQWRLRFWFYNI</sequence>
<organism evidence="2 3">
    <name type="scientific">Rubroshorea leprosula</name>
    <dbReference type="NCBI Taxonomy" id="152421"/>
    <lineage>
        <taxon>Eukaryota</taxon>
        <taxon>Viridiplantae</taxon>
        <taxon>Streptophyta</taxon>
        <taxon>Embryophyta</taxon>
        <taxon>Tracheophyta</taxon>
        <taxon>Spermatophyta</taxon>
        <taxon>Magnoliopsida</taxon>
        <taxon>eudicotyledons</taxon>
        <taxon>Gunneridae</taxon>
        <taxon>Pentapetalae</taxon>
        <taxon>rosids</taxon>
        <taxon>malvids</taxon>
        <taxon>Malvales</taxon>
        <taxon>Dipterocarpaceae</taxon>
        <taxon>Rubroshorea</taxon>
    </lineage>
</organism>
<accession>A0AAV5JI33</accession>
<evidence type="ECO:0000313" key="3">
    <source>
        <dbReference type="Proteomes" id="UP001054252"/>
    </source>
</evidence>
<comment type="caution">
    <text evidence="2">The sequence shown here is derived from an EMBL/GenBank/DDBJ whole genome shotgun (WGS) entry which is preliminary data.</text>
</comment>
<dbReference type="EMBL" id="BPVZ01000041">
    <property type="protein sequence ID" value="GKV14349.1"/>
    <property type="molecule type" value="Genomic_DNA"/>
</dbReference>
<feature type="region of interest" description="Disordered" evidence="1">
    <location>
        <begin position="63"/>
        <end position="118"/>
    </location>
</feature>
<evidence type="ECO:0000313" key="2">
    <source>
        <dbReference type="EMBL" id="GKV14349.1"/>
    </source>
</evidence>
<reference evidence="2 3" key="1">
    <citation type="journal article" date="2021" name="Commun. Biol.">
        <title>The genome of Shorea leprosula (Dipterocarpaceae) highlights the ecological relevance of drought in aseasonal tropical rainforests.</title>
        <authorList>
            <person name="Ng K.K.S."/>
            <person name="Kobayashi M.J."/>
            <person name="Fawcett J.A."/>
            <person name="Hatakeyama M."/>
            <person name="Paape T."/>
            <person name="Ng C.H."/>
            <person name="Ang C.C."/>
            <person name="Tnah L.H."/>
            <person name="Lee C.T."/>
            <person name="Nishiyama T."/>
            <person name="Sese J."/>
            <person name="O'Brien M.J."/>
            <person name="Copetti D."/>
            <person name="Mohd Noor M.I."/>
            <person name="Ong R.C."/>
            <person name="Putra M."/>
            <person name="Sireger I.Z."/>
            <person name="Indrioko S."/>
            <person name="Kosugi Y."/>
            <person name="Izuno A."/>
            <person name="Isagi Y."/>
            <person name="Lee S.L."/>
            <person name="Shimizu K.K."/>
        </authorList>
    </citation>
    <scope>NUCLEOTIDE SEQUENCE [LARGE SCALE GENOMIC DNA]</scope>
    <source>
        <strain evidence="2">214</strain>
    </source>
</reference>
<feature type="compositionally biased region" description="Basic and acidic residues" evidence="1">
    <location>
        <begin position="85"/>
        <end position="94"/>
    </location>
</feature>
<feature type="compositionally biased region" description="Acidic residues" evidence="1">
    <location>
        <begin position="75"/>
        <end position="84"/>
    </location>
</feature>
<gene>
    <name evidence="2" type="ORF">SLEP1_g25245</name>
</gene>
<keyword evidence="3" id="KW-1185">Reference proteome</keyword>
<name>A0AAV5JI33_9ROSI</name>